<comment type="caution">
    <text evidence="4">The sequence shown here is derived from an EMBL/GenBank/DDBJ whole genome shotgun (WGS) entry which is preliminary data.</text>
</comment>
<dbReference type="Proteomes" id="UP001139366">
    <property type="component" value="Unassembled WGS sequence"/>
</dbReference>
<accession>A0A9X1H8X6</accession>
<dbReference type="PROSITE" id="PS50977">
    <property type="entry name" value="HTH_TETR_2"/>
    <property type="match status" value="1"/>
</dbReference>
<keyword evidence="5" id="KW-1185">Reference proteome</keyword>
<protein>
    <submittedName>
        <fullName evidence="4">TetR/AcrR family transcriptional regulator</fullName>
    </submittedName>
</protein>
<dbReference type="RefSeq" id="WP_223704944.1">
    <property type="nucleotide sequence ID" value="NZ_JAINUY010000001.1"/>
</dbReference>
<dbReference type="PANTHER" id="PTHR43479">
    <property type="entry name" value="ACREF/ENVCD OPERON REPRESSOR-RELATED"/>
    <property type="match status" value="1"/>
</dbReference>
<organism evidence="4 5">
    <name type="scientific">Flavobacterium potami</name>
    <dbReference type="NCBI Taxonomy" id="2872310"/>
    <lineage>
        <taxon>Bacteria</taxon>
        <taxon>Pseudomonadati</taxon>
        <taxon>Bacteroidota</taxon>
        <taxon>Flavobacteriia</taxon>
        <taxon>Flavobacteriales</taxon>
        <taxon>Flavobacteriaceae</taxon>
        <taxon>Flavobacterium</taxon>
    </lineage>
</organism>
<evidence type="ECO:0000256" key="1">
    <source>
        <dbReference type="ARBA" id="ARBA00023125"/>
    </source>
</evidence>
<evidence type="ECO:0000313" key="5">
    <source>
        <dbReference type="Proteomes" id="UP001139366"/>
    </source>
</evidence>
<gene>
    <name evidence="4" type="ORF">K6T82_05585</name>
</gene>
<evidence type="ECO:0000259" key="3">
    <source>
        <dbReference type="PROSITE" id="PS50977"/>
    </source>
</evidence>
<dbReference type="EMBL" id="JAINUY010000001">
    <property type="protein sequence ID" value="MBZ4034228.1"/>
    <property type="molecule type" value="Genomic_DNA"/>
</dbReference>
<dbReference type="AlphaFoldDB" id="A0A9X1H8X6"/>
<reference evidence="4 5" key="1">
    <citation type="journal article" date="2023" name="Antonie Van Leeuwenhoek">
        <title>Flavobacterium potami sp. nov., a multi-metal resistance genes harbouring bacterium isolated from shallow river silt.</title>
        <authorList>
            <person name="Li S."/>
            <person name="Mao S."/>
            <person name="Mu W."/>
            <person name="Guo B."/>
            <person name="Li C."/>
            <person name="Zhu Q."/>
            <person name="Hou X."/>
            <person name="Zhao Y."/>
            <person name="Wei S."/>
            <person name="Liu H."/>
            <person name="Liu A."/>
        </authorList>
    </citation>
    <scope>NUCLEOTIDE SEQUENCE [LARGE SCALE GENOMIC DNA]</scope>
    <source>
        <strain evidence="4 5">17A</strain>
    </source>
</reference>
<dbReference type="InterPro" id="IPR050624">
    <property type="entry name" value="HTH-type_Tx_Regulator"/>
</dbReference>
<sequence length="183" mass="21248">MMDLRKDRRVQYTKKVLREALFSLLQERELSEITITQLCKTADVNRNSFYRHYTIPLDILLELEEDIFERLSAVLRKSANMDEVILLSCKLLENDKEMSKIVFTKADGSGILARILTSVRNNFPVKNQIELSPEIQPFIEMAYQFGEKGSIAVIKNWIEKDFSIPADDVAKMISYLVNRLNKL</sequence>
<evidence type="ECO:0000313" key="4">
    <source>
        <dbReference type="EMBL" id="MBZ4034228.1"/>
    </source>
</evidence>
<dbReference type="InterPro" id="IPR001647">
    <property type="entry name" value="HTH_TetR"/>
</dbReference>
<proteinExistence type="predicted"/>
<dbReference type="PANTHER" id="PTHR43479:SF11">
    <property type="entry name" value="ACREF_ENVCD OPERON REPRESSOR-RELATED"/>
    <property type="match status" value="1"/>
</dbReference>
<evidence type="ECO:0000256" key="2">
    <source>
        <dbReference type="PROSITE-ProRule" id="PRU00335"/>
    </source>
</evidence>
<dbReference type="SUPFAM" id="SSF46689">
    <property type="entry name" value="Homeodomain-like"/>
    <property type="match status" value="1"/>
</dbReference>
<dbReference type="Gene3D" id="1.10.357.10">
    <property type="entry name" value="Tetracycline Repressor, domain 2"/>
    <property type="match status" value="1"/>
</dbReference>
<feature type="DNA-binding region" description="H-T-H motif" evidence="2">
    <location>
        <begin position="34"/>
        <end position="53"/>
    </location>
</feature>
<keyword evidence="1 2" id="KW-0238">DNA-binding</keyword>
<dbReference type="InterPro" id="IPR009057">
    <property type="entry name" value="Homeodomain-like_sf"/>
</dbReference>
<dbReference type="GO" id="GO:0003677">
    <property type="term" value="F:DNA binding"/>
    <property type="evidence" value="ECO:0007669"/>
    <property type="project" value="UniProtKB-UniRule"/>
</dbReference>
<name>A0A9X1H8X6_9FLAO</name>
<feature type="domain" description="HTH tetR-type" evidence="3">
    <location>
        <begin position="11"/>
        <end position="71"/>
    </location>
</feature>